<proteinExistence type="predicted"/>
<feature type="region of interest" description="Disordered" evidence="1">
    <location>
        <begin position="24"/>
        <end position="47"/>
    </location>
</feature>
<evidence type="ECO:0000256" key="1">
    <source>
        <dbReference type="SAM" id="MobiDB-lite"/>
    </source>
</evidence>
<dbReference type="Proteomes" id="UP000494252">
    <property type="component" value="Unassembled WGS sequence"/>
</dbReference>
<accession>A0A6J5FNS6</accession>
<dbReference type="EMBL" id="CADIKI010000003">
    <property type="protein sequence ID" value="CAB3782145.1"/>
    <property type="molecule type" value="Genomic_DNA"/>
</dbReference>
<dbReference type="AlphaFoldDB" id="A0A6J5FNS6"/>
<protein>
    <submittedName>
        <fullName evidence="2">Uncharacterized protein</fullName>
    </submittedName>
</protein>
<evidence type="ECO:0000313" key="3">
    <source>
        <dbReference type="Proteomes" id="UP000494252"/>
    </source>
</evidence>
<sequence length="256" mass="28473">MFFAISVREASLLIAIDNDSRDQSELESELPNDGDWAPGTSPLLEPKGKLKSVRDQFEKGILKALDSGRIKPVVAARNSEDRLDPIYTLLSSVDVKAWCDEHDVGLGDWWDRYELDEHEFATAVAEDIVAHRMPSPIEVEPTETGQAALTEYFEAEEDRRDQMFRKVVAELESLKNKRDVDRVQREGPLNTRARNSLLSVIAALVGALEDRLPEGYKRAQAVAVLTDQVGASVSVNTVNDILKEAAATADRKRKAT</sequence>
<name>A0A6J5FNS6_9BURK</name>
<evidence type="ECO:0000313" key="2">
    <source>
        <dbReference type="EMBL" id="CAB3782145.1"/>
    </source>
</evidence>
<gene>
    <name evidence="2" type="ORF">LMG27177_01177</name>
</gene>
<keyword evidence="3" id="KW-1185">Reference proteome</keyword>
<reference evidence="2 3" key="1">
    <citation type="submission" date="2020-04" db="EMBL/GenBank/DDBJ databases">
        <authorList>
            <person name="De Canck E."/>
        </authorList>
    </citation>
    <scope>NUCLEOTIDE SEQUENCE [LARGE SCALE GENOMIC DNA]</scope>
    <source>
        <strain evidence="2 3">LMG 27177</strain>
    </source>
</reference>
<organism evidence="2 3">
    <name type="scientific">Paraburkholderia fynbosensis</name>
    <dbReference type="NCBI Taxonomy" id="1200993"/>
    <lineage>
        <taxon>Bacteria</taxon>
        <taxon>Pseudomonadati</taxon>
        <taxon>Pseudomonadota</taxon>
        <taxon>Betaproteobacteria</taxon>
        <taxon>Burkholderiales</taxon>
        <taxon>Burkholderiaceae</taxon>
        <taxon>Paraburkholderia</taxon>
    </lineage>
</organism>